<gene>
    <name evidence="2" type="ORF">GALMADRAFT_138757</name>
</gene>
<dbReference type="AlphaFoldDB" id="A0A067T3G9"/>
<dbReference type="Proteomes" id="UP000027222">
    <property type="component" value="Unassembled WGS sequence"/>
</dbReference>
<accession>A0A067T3G9</accession>
<organism evidence="2 3">
    <name type="scientific">Galerina marginata (strain CBS 339.88)</name>
    <dbReference type="NCBI Taxonomy" id="685588"/>
    <lineage>
        <taxon>Eukaryota</taxon>
        <taxon>Fungi</taxon>
        <taxon>Dikarya</taxon>
        <taxon>Basidiomycota</taxon>
        <taxon>Agaricomycotina</taxon>
        <taxon>Agaricomycetes</taxon>
        <taxon>Agaricomycetidae</taxon>
        <taxon>Agaricales</taxon>
        <taxon>Agaricineae</taxon>
        <taxon>Strophariaceae</taxon>
        <taxon>Galerina</taxon>
    </lineage>
</organism>
<sequence length="301" mass="32035">MRRLALHASGLSDDEYELYTASLRDIADDSRSLGAGPGAPGTAEAEDDTYFENMHVGVREARAWLRERYSTVSPSVIDGILKLFSITLGHGDTLSGSEFFAALRLVVHAENGSLKEVDRSLAFVQAVPLPSGQTLNALFQPLTSGGQHGDSSIAITSIPHNPFAISGPLSPSPNSYSYFLQQQQPPRHYQPSESSKSARSTSASQPPRSDDGNRSSKPPVPKPIPAQATSPNPLAPPPRRGFLGNNNSDDESPPPPTKFCVVNTTHTSSVNTTILTSTNTSTTTTTNTITVSPVQNPKSAT</sequence>
<feature type="compositionally biased region" description="Low complexity" evidence="1">
    <location>
        <begin position="192"/>
        <end position="204"/>
    </location>
</feature>
<protein>
    <submittedName>
        <fullName evidence="2">Uncharacterized protein</fullName>
    </submittedName>
</protein>
<keyword evidence="3" id="KW-1185">Reference proteome</keyword>
<feature type="compositionally biased region" description="Polar residues" evidence="1">
    <location>
        <begin position="174"/>
        <end position="185"/>
    </location>
</feature>
<evidence type="ECO:0000256" key="1">
    <source>
        <dbReference type="SAM" id="MobiDB-lite"/>
    </source>
</evidence>
<name>A0A067T3G9_GALM3</name>
<proteinExistence type="predicted"/>
<feature type="region of interest" description="Disordered" evidence="1">
    <location>
        <begin position="174"/>
        <end position="259"/>
    </location>
</feature>
<evidence type="ECO:0000313" key="3">
    <source>
        <dbReference type="Proteomes" id="UP000027222"/>
    </source>
</evidence>
<evidence type="ECO:0000313" key="2">
    <source>
        <dbReference type="EMBL" id="KDR77691.1"/>
    </source>
</evidence>
<reference evidence="3" key="1">
    <citation type="journal article" date="2014" name="Proc. Natl. Acad. Sci. U.S.A.">
        <title>Extensive sampling of basidiomycete genomes demonstrates inadequacy of the white-rot/brown-rot paradigm for wood decay fungi.</title>
        <authorList>
            <person name="Riley R."/>
            <person name="Salamov A.A."/>
            <person name="Brown D.W."/>
            <person name="Nagy L.G."/>
            <person name="Floudas D."/>
            <person name="Held B.W."/>
            <person name="Levasseur A."/>
            <person name="Lombard V."/>
            <person name="Morin E."/>
            <person name="Otillar R."/>
            <person name="Lindquist E.A."/>
            <person name="Sun H."/>
            <person name="LaButti K.M."/>
            <person name="Schmutz J."/>
            <person name="Jabbour D."/>
            <person name="Luo H."/>
            <person name="Baker S.E."/>
            <person name="Pisabarro A.G."/>
            <person name="Walton J.D."/>
            <person name="Blanchette R.A."/>
            <person name="Henrissat B."/>
            <person name="Martin F."/>
            <person name="Cullen D."/>
            <person name="Hibbett D.S."/>
            <person name="Grigoriev I.V."/>
        </authorList>
    </citation>
    <scope>NUCLEOTIDE SEQUENCE [LARGE SCALE GENOMIC DNA]</scope>
    <source>
        <strain evidence="3">CBS 339.88</strain>
    </source>
</reference>
<dbReference type="HOGENOM" id="CLU_924504_0_0_1"/>
<dbReference type="OrthoDB" id="2553626at2759"/>
<dbReference type="EMBL" id="KL142376">
    <property type="protein sequence ID" value="KDR77691.1"/>
    <property type="molecule type" value="Genomic_DNA"/>
</dbReference>
<dbReference type="STRING" id="685588.A0A067T3G9"/>